<proteinExistence type="predicted"/>
<keyword evidence="1" id="KW-0175">Coiled coil</keyword>
<dbReference type="CTD" id="284992"/>
<dbReference type="InterPro" id="IPR038807">
    <property type="entry name" value="CCDC150"/>
</dbReference>
<sequence>MPVDYHALKTETVPQKAGQLMMDRTVISPLNIHPTAPETFSVLQQRMCVAEEQTEALISDLRALGVSSERFESKDFANQKPAHIMRPVSPLKARLAFTGDNDTLWKNCENLVNRMCHIESVMQTLKLSVFRMQTELKLNPKHTAELEQRLNEVQEEHSEEIRDAQLEIMRLRQRLSSETEKREREEAAKERLSAALEIATATKTDVSIAAEEMKATKLRMNQRLRELQEQLSEEIALRSILEEEQAVMLKNVHDMKQVVEDERAQVQELQQDCQKLRSDGQEVKQRLYQQEEKIVKLEQLKMQLQEDLEKRDSVISQLLEEVKNNQKCCDAQQAELAVIKADSVALREAAEKVQSLNQQLEIQCSELTAAMQTLTTENIQLQDKHEQEIKTQKETMTLKMQEQKVLLTAAKKALKAEVRELQNHRTQLERELEVLRADHSACQKKAIHAEQKTATQRELQESTIACLRGDLDSALKEKISLENERDSLQAKLGKALNEFKEKKQNLEVELAEKKLELESVQTTLLSQEQENRKLLDRTATLEQTQNAQSQVEVLIHELMDSKNKLAYEKGKLQSTVTQLKSELQSICDAQSENSQLCKLNTALETKYTQVNRDLGSCRIQLQRMESKLKQTQSFLLRKENDFKLAVKAKDEALKEEKKLRTLLEAAEEREKQNRISMQQICDIREERNRISSTLEKVLSSHTQLQQDLEKLQTELGRKDCEIAGLLKDRTQSQKEIQRLQAELSECQTRLLSIDIQQRGQGHVKGLKRKLQSKMEEMGRLRAHTEESAREKAHIFEEKVAALKKQHQINLTALKRASRKEFTEIRNALDSATAKSAELSQTNRELRHRQSALEKSAVEQKEQIHSLKTELSSHIEIKACHKQSEKIQEMQTQLKHLEQVKEEYEKQNKEQAQRIQGFLAEVSSLRADSQKKQDSLLCSHLEKEMQLRKELDDKCEGLEEKVRVLQEEKEIMKQKLRDASAESEQISLYLEEARNWFHSRFKEQQMELVNNKQKKSSQPLIWDTEEVKFTDQTLVPAVNLWKTKQELKLMSRCNVTGVKHGESN</sequence>
<gene>
    <name evidence="3 4" type="primary">ccdc150</name>
</gene>
<evidence type="ECO:0000313" key="2">
    <source>
        <dbReference type="Proteomes" id="UP000008143"/>
    </source>
</evidence>
<dbReference type="AGR" id="Xenbase:XB-GENE-6460892"/>
<keyword evidence="2" id="KW-1185">Reference proteome</keyword>
<dbReference type="GeneID" id="100490193"/>
<dbReference type="RefSeq" id="XP_031758259.1">
    <property type="nucleotide sequence ID" value="XM_031902399.1"/>
</dbReference>
<feature type="coiled-coil region" evidence="1">
    <location>
        <begin position="143"/>
        <end position="317"/>
    </location>
</feature>
<organism evidence="2 3">
    <name type="scientific">Xenopus tropicalis</name>
    <name type="common">Western clawed frog</name>
    <name type="synonym">Silurana tropicalis</name>
    <dbReference type="NCBI Taxonomy" id="8364"/>
    <lineage>
        <taxon>Eukaryota</taxon>
        <taxon>Metazoa</taxon>
        <taxon>Chordata</taxon>
        <taxon>Craniata</taxon>
        <taxon>Vertebrata</taxon>
        <taxon>Euteleostomi</taxon>
        <taxon>Amphibia</taxon>
        <taxon>Batrachia</taxon>
        <taxon>Anura</taxon>
        <taxon>Pipoidea</taxon>
        <taxon>Pipidae</taxon>
        <taxon>Xenopodinae</taxon>
        <taxon>Xenopus</taxon>
        <taxon>Silurana</taxon>
    </lineage>
</organism>
<evidence type="ECO:0000313" key="4">
    <source>
        <dbReference type="Xenbase" id="XB-GENE-6460892"/>
    </source>
</evidence>
<feature type="coiled-coil region" evidence="1">
    <location>
        <begin position="645"/>
        <end position="981"/>
    </location>
</feature>
<evidence type="ECO:0000256" key="1">
    <source>
        <dbReference type="SAM" id="Coils"/>
    </source>
</evidence>
<dbReference type="PANTHER" id="PTHR35352">
    <property type="entry name" value="COILED-COIL DOMAIN-CONTAINING PROTEIN 150"/>
    <property type="match status" value="1"/>
</dbReference>
<dbReference type="Xenbase" id="XB-GENE-6460892">
    <property type="gene designation" value="ccdc150"/>
</dbReference>
<name>A0A8J1JK55_XENTR</name>
<protein>
    <submittedName>
        <fullName evidence="3">Coiled-coil domain-containing protein 150 isoform X3</fullName>
    </submittedName>
</protein>
<accession>A0A8J1JK55</accession>
<feature type="coiled-coil region" evidence="1">
    <location>
        <begin position="343"/>
        <end position="537"/>
    </location>
</feature>
<evidence type="ECO:0000313" key="3">
    <source>
        <dbReference type="RefSeq" id="XP_031758259.1"/>
    </source>
</evidence>
<reference evidence="3" key="1">
    <citation type="submission" date="2025-08" db="UniProtKB">
        <authorList>
            <consortium name="RefSeq"/>
        </authorList>
    </citation>
    <scope>IDENTIFICATION</scope>
    <source>
        <strain evidence="3">Nigerian</strain>
        <tissue evidence="3">Liver and blood</tissue>
    </source>
</reference>
<dbReference type="Proteomes" id="UP000008143">
    <property type="component" value="Chromosome 5"/>
</dbReference>
<dbReference type="AlphaFoldDB" id="A0A8J1JK55"/>
<dbReference type="PANTHER" id="PTHR35352:SF1">
    <property type="entry name" value="COILED-COIL DOMAIN-CONTAINING PROTEIN 150"/>
    <property type="match status" value="1"/>
</dbReference>